<dbReference type="CDD" id="cd03224">
    <property type="entry name" value="ABC_TM1139_LivF_branched"/>
    <property type="match status" value="1"/>
</dbReference>
<evidence type="ECO:0000256" key="3">
    <source>
        <dbReference type="ARBA" id="ARBA00022741"/>
    </source>
</evidence>
<name>A0A1M7T225_9BRAD</name>
<evidence type="ECO:0000256" key="6">
    <source>
        <dbReference type="ARBA" id="ARBA00024722"/>
    </source>
</evidence>
<evidence type="ECO:0000313" key="9">
    <source>
        <dbReference type="Proteomes" id="UP000184096"/>
    </source>
</evidence>
<dbReference type="SMART" id="SM00382">
    <property type="entry name" value="AAA"/>
    <property type="match status" value="1"/>
</dbReference>
<dbReference type="Pfam" id="PF00005">
    <property type="entry name" value="ABC_tran"/>
    <property type="match status" value="1"/>
</dbReference>
<keyword evidence="4 8" id="KW-0067">ATP-binding</keyword>
<keyword evidence="9" id="KW-1185">Reference proteome</keyword>
<evidence type="ECO:0000256" key="2">
    <source>
        <dbReference type="ARBA" id="ARBA00022448"/>
    </source>
</evidence>
<accession>A0A1M7T225</accession>
<comment type="function">
    <text evidence="6">Involved in beta-(1--&gt;2)glucan export. Transmembrane domains (TMD) form a pore in the inner membrane and the ATP-binding domain (NBD) is responsible for energy generation.</text>
</comment>
<dbReference type="Gene3D" id="3.40.50.300">
    <property type="entry name" value="P-loop containing nucleotide triphosphate hydrolases"/>
    <property type="match status" value="1"/>
</dbReference>
<evidence type="ECO:0000256" key="5">
    <source>
        <dbReference type="ARBA" id="ARBA00022970"/>
    </source>
</evidence>
<dbReference type="GO" id="GO:0015807">
    <property type="term" value="P:L-amino acid transport"/>
    <property type="evidence" value="ECO:0007669"/>
    <property type="project" value="TreeGrafter"/>
</dbReference>
<dbReference type="InterPro" id="IPR003593">
    <property type="entry name" value="AAA+_ATPase"/>
</dbReference>
<dbReference type="PANTHER" id="PTHR43820:SF2">
    <property type="entry name" value="ABC TRANSPORTER ATP-BINDING PROTEIN"/>
    <property type="match status" value="1"/>
</dbReference>
<dbReference type="RefSeq" id="WP_072816647.1">
    <property type="nucleotide sequence ID" value="NZ_LT670849.1"/>
</dbReference>
<evidence type="ECO:0000259" key="7">
    <source>
        <dbReference type="PROSITE" id="PS50893"/>
    </source>
</evidence>
<dbReference type="InterPro" id="IPR052156">
    <property type="entry name" value="BCAA_Transport_ATP-bd_LivF"/>
</dbReference>
<organism evidence="8 9">
    <name type="scientific">Bradyrhizobium erythrophlei</name>
    <dbReference type="NCBI Taxonomy" id="1437360"/>
    <lineage>
        <taxon>Bacteria</taxon>
        <taxon>Pseudomonadati</taxon>
        <taxon>Pseudomonadota</taxon>
        <taxon>Alphaproteobacteria</taxon>
        <taxon>Hyphomicrobiales</taxon>
        <taxon>Nitrobacteraceae</taxon>
        <taxon>Bradyrhizobium</taxon>
    </lineage>
</organism>
<comment type="similarity">
    <text evidence="1">Belongs to the ABC transporter superfamily.</text>
</comment>
<dbReference type="GO" id="GO:0005524">
    <property type="term" value="F:ATP binding"/>
    <property type="evidence" value="ECO:0007669"/>
    <property type="project" value="UniProtKB-KW"/>
</dbReference>
<dbReference type="Proteomes" id="UP000184096">
    <property type="component" value="Chromosome I"/>
</dbReference>
<proteinExistence type="inferred from homology"/>
<keyword evidence="5" id="KW-0029">Amino-acid transport</keyword>
<dbReference type="PANTHER" id="PTHR43820">
    <property type="entry name" value="HIGH-AFFINITY BRANCHED-CHAIN AMINO ACID TRANSPORT ATP-BINDING PROTEIN LIVF"/>
    <property type="match status" value="1"/>
</dbReference>
<dbReference type="GO" id="GO:0015658">
    <property type="term" value="F:branched-chain amino acid transmembrane transporter activity"/>
    <property type="evidence" value="ECO:0007669"/>
    <property type="project" value="TreeGrafter"/>
</dbReference>
<evidence type="ECO:0000256" key="1">
    <source>
        <dbReference type="ARBA" id="ARBA00005417"/>
    </source>
</evidence>
<sequence length="234" mass="25531">MLEVRDLHSGYGEALVVRGVSLDVAQGEIVAVLGRNGMGKTTLIRSIMGLTPPQVRSGSITWRDESLLGLRPHDIAGRRIAIVPQGRRLFPSLTVTEHLTMLKGARAKDGWTLERVFGLFPRLAERRHHRGGQLSGGERGMLAVGRALMIDPELILMDEPSEGLAPVMVQHLEGIVRDLKREGLSILLVEQNLYSALAVADRVYVLETGQVVHQADAAALAQQTDVLFVRLGVS</sequence>
<dbReference type="EMBL" id="LT670849">
    <property type="protein sequence ID" value="SHN64768.1"/>
    <property type="molecule type" value="Genomic_DNA"/>
</dbReference>
<evidence type="ECO:0000256" key="4">
    <source>
        <dbReference type="ARBA" id="ARBA00022840"/>
    </source>
</evidence>
<protein>
    <submittedName>
        <fullName evidence="8">Branched-chain amino acid transport system ATP-binding protein</fullName>
    </submittedName>
</protein>
<dbReference type="PROSITE" id="PS50893">
    <property type="entry name" value="ABC_TRANSPORTER_2"/>
    <property type="match status" value="1"/>
</dbReference>
<dbReference type="GO" id="GO:0016887">
    <property type="term" value="F:ATP hydrolysis activity"/>
    <property type="evidence" value="ECO:0007669"/>
    <property type="project" value="InterPro"/>
</dbReference>
<keyword evidence="2" id="KW-0813">Transport</keyword>
<dbReference type="InterPro" id="IPR027417">
    <property type="entry name" value="P-loop_NTPase"/>
</dbReference>
<dbReference type="SUPFAM" id="SSF52540">
    <property type="entry name" value="P-loop containing nucleoside triphosphate hydrolases"/>
    <property type="match status" value="1"/>
</dbReference>
<reference evidence="9" key="1">
    <citation type="submission" date="2016-11" db="EMBL/GenBank/DDBJ databases">
        <authorList>
            <person name="Varghese N."/>
            <person name="Submissions S."/>
        </authorList>
    </citation>
    <scope>NUCLEOTIDE SEQUENCE [LARGE SCALE GENOMIC DNA]</scope>
    <source>
        <strain evidence="9">GAS401</strain>
    </source>
</reference>
<dbReference type="OrthoDB" id="9776369at2"/>
<dbReference type="InterPro" id="IPR003439">
    <property type="entry name" value="ABC_transporter-like_ATP-bd"/>
</dbReference>
<keyword evidence="3" id="KW-0547">Nucleotide-binding</keyword>
<dbReference type="AlphaFoldDB" id="A0A1M7T225"/>
<evidence type="ECO:0000313" key="8">
    <source>
        <dbReference type="EMBL" id="SHN64768.1"/>
    </source>
</evidence>
<feature type="domain" description="ABC transporter" evidence="7">
    <location>
        <begin position="2"/>
        <end position="233"/>
    </location>
</feature>
<gene>
    <name evidence="8" type="ORF">SAMN05444170_0620</name>
</gene>